<feature type="domain" description="CBS" evidence="3">
    <location>
        <begin position="10"/>
        <end position="67"/>
    </location>
</feature>
<dbReference type="PROSITE" id="PS51371">
    <property type="entry name" value="CBS"/>
    <property type="match status" value="2"/>
</dbReference>
<accession>A0A1G9SPY2</accession>
<organism evidence="4 5">
    <name type="scientific">Allokutzneria albata</name>
    <name type="common">Kibdelosporangium albatum</name>
    <dbReference type="NCBI Taxonomy" id="211114"/>
    <lineage>
        <taxon>Bacteria</taxon>
        <taxon>Bacillati</taxon>
        <taxon>Actinomycetota</taxon>
        <taxon>Actinomycetes</taxon>
        <taxon>Pseudonocardiales</taxon>
        <taxon>Pseudonocardiaceae</taxon>
        <taxon>Allokutzneria</taxon>
    </lineage>
</organism>
<name>A0A1G9SPY2_ALLAB</name>
<protein>
    <submittedName>
        <fullName evidence="4">CBS domain-containing protein</fullName>
    </submittedName>
</protein>
<dbReference type="Gene3D" id="3.10.580.10">
    <property type="entry name" value="CBS-domain"/>
    <property type="match status" value="1"/>
</dbReference>
<dbReference type="EMBL" id="LT629701">
    <property type="protein sequence ID" value="SDM37519.1"/>
    <property type="molecule type" value="Genomic_DNA"/>
</dbReference>
<dbReference type="STRING" id="211114.SAMN04489726_1310"/>
<gene>
    <name evidence="4" type="ORF">SAMN04489726_1310</name>
</gene>
<dbReference type="PANTHER" id="PTHR43080">
    <property type="entry name" value="CBS DOMAIN-CONTAINING PROTEIN CBSX3, MITOCHONDRIAL"/>
    <property type="match status" value="1"/>
</dbReference>
<sequence>MRNRTVRSVMSTDVITVTPRTLFTYAARLVVEHGISALPVVDAAGALVGVVTEVDLLVRQARRGEPGSVLDGWLHRHARRRAGMRTVGEVMTPRPETAGADLQVSTAANLVARSGCGRLFVVDERGRLAGVVTRRDLLPDAVMPDVVDELEADQDAWQGGVR</sequence>
<evidence type="ECO:0000256" key="1">
    <source>
        <dbReference type="ARBA" id="ARBA00023122"/>
    </source>
</evidence>
<evidence type="ECO:0000313" key="5">
    <source>
        <dbReference type="Proteomes" id="UP000183376"/>
    </source>
</evidence>
<reference evidence="4 5" key="1">
    <citation type="submission" date="2016-10" db="EMBL/GenBank/DDBJ databases">
        <authorList>
            <person name="de Groot N.N."/>
        </authorList>
    </citation>
    <scope>NUCLEOTIDE SEQUENCE [LARGE SCALE GENOMIC DNA]</scope>
    <source>
        <strain evidence="4 5">DSM 44149</strain>
    </source>
</reference>
<evidence type="ECO:0000259" key="3">
    <source>
        <dbReference type="PROSITE" id="PS51371"/>
    </source>
</evidence>
<dbReference type="InterPro" id="IPR051257">
    <property type="entry name" value="Diverse_CBS-Domain"/>
</dbReference>
<dbReference type="RefSeq" id="WP_052408279.1">
    <property type="nucleotide sequence ID" value="NZ_JOEF01000059.1"/>
</dbReference>
<dbReference type="Pfam" id="PF00571">
    <property type="entry name" value="CBS"/>
    <property type="match status" value="2"/>
</dbReference>
<dbReference type="eggNOG" id="COG0517">
    <property type="taxonomic scope" value="Bacteria"/>
</dbReference>
<proteinExistence type="predicted"/>
<keyword evidence="1 2" id="KW-0129">CBS domain</keyword>
<keyword evidence="5" id="KW-1185">Reference proteome</keyword>
<dbReference type="InterPro" id="IPR000644">
    <property type="entry name" value="CBS_dom"/>
</dbReference>
<dbReference type="OrthoDB" id="3626971at2"/>
<dbReference type="SMART" id="SM00116">
    <property type="entry name" value="CBS"/>
    <property type="match status" value="2"/>
</dbReference>
<dbReference type="SUPFAM" id="SSF54631">
    <property type="entry name" value="CBS-domain pair"/>
    <property type="match status" value="1"/>
</dbReference>
<dbReference type="PANTHER" id="PTHR43080:SF2">
    <property type="entry name" value="CBS DOMAIN-CONTAINING PROTEIN"/>
    <property type="match status" value="1"/>
</dbReference>
<dbReference type="InterPro" id="IPR046342">
    <property type="entry name" value="CBS_dom_sf"/>
</dbReference>
<evidence type="ECO:0000256" key="2">
    <source>
        <dbReference type="PROSITE-ProRule" id="PRU00703"/>
    </source>
</evidence>
<evidence type="ECO:0000313" key="4">
    <source>
        <dbReference type="EMBL" id="SDM37519.1"/>
    </source>
</evidence>
<dbReference type="Proteomes" id="UP000183376">
    <property type="component" value="Chromosome I"/>
</dbReference>
<dbReference type="AlphaFoldDB" id="A0A1G9SPY2"/>
<feature type="domain" description="CBS" evidence="3">
    <location>
        <begin position="91"/>
        <end position="149"/>
    </location>
</feature>